<dbReference type="EMBL" id="FUXI01000005">
    <property type="protein sequence ID" value="SJZ51539.1"/>
    <property type="molecule type" value="Genomic_DNA"/>
</dbReference>
<protein>
    <recommendedName>
        <fullName evidence="1">UPF0342 protein SAMN02745116_00584</fullName>
    </recommendedName>
</protein>
<evidence type="ECO:0000313" key="3">
    <source>
        <dbReference type="Proteomes" id="UP000190328"/>
    </source>
</evidence>
<dbReference type="AlphaFoldDB" id="A0A1T4L9W9"/>
<dbReference type="Pfam" id="PF06133">
    <property type="entry name" value="Com_YlbF"/>
    <property type="match status" value="1"/>
</dbReference>
<sequence length="111" mass="12842">MINIYDTANQMERELRETEQYKAVLEAKGKVENDSTAKALYEEYKTIQQEMHAKMMSGEMPTEDDQKKMQEFSEKIDANESVVELLKAQQALGMLADEIQRIVFGNLNEVF</sequence>
<dbReference type="Gene3D" id="1.20.1500.10">
    <property type="entry name" value="YheA/YmcA-like"/>
    <property type="match status" value="1"/>
</dbReference>
<dbReference type="STRING" id="263852.SAMN02745116_00584"/>
<name>A0A1T4L9W9_9ENTE</name>
<dbReference type="SUPFAM" id="SSF158622">
    <property type="entry name" value="YheA/YmcA-like"/>
    <property type="match status" value="1"/>
</dbReference>
<dbReference type="OrthoDB" id="9811402at2"/>
<dbReference type="InterPro" id="IPR023378">
    <property type="entry name" value="YheA/YmcA-like_dom_sf"/>
</dbReference>
<keyword evidence="3" id="KW-1185">Reference proteome</keyword>
<comment type="similarity">
    <text evidence="1">Belongs to the UPF0342 family.</text>
</comment>
<gene>
    <name evidence="2" type="ORF">SAMN02745116_00584</name>
</gene>
<dbReference type="HAMAP" id="MF_01526">
    <property type="entry name" value="UPF0342"/>
    <property type="match status" value="1"/>
</dbReference>
<dbReference type="RefSeq" id="WP_078806544.1">
    <property type="nucleotide sequence ID" value="NZ_FUXI01000005.1"/>
</dbReference>
<reference evidence="2 3" key="1">
    <citation type="submission" date="2017-02" db="EMBL/GenBank/DDBJ databases">
        <authorList>
            <person name="Peterson S.W."/>
        </authorList>
    </citation>
    <scope>NUCLEOTIDE SEQUENCE [LARGE SCALE GENOMIC DNA]</scope>
    <source>
        <strain evidence="2 3">ATCC BAA-1030</strain>
    </source>
</reference>
<evidence type="ECO:0000256" key="1">
    <source>
        <dbReference type="HAMAP-Rule" id="MF_01526"/>
    </source>
</evidence>
<accession>A0A1T4L9W9</accession>
<proteinExistence type="inferred from homology"/>
<organism evidence="2 3">
    <name type="scientific">Pilibacter termitis</name>
    <dbReference type="NCBI Taxonomy" id="263852"/>
    <lineage>
        <taxon>Bacteria</taxon>
        <taxon>Bacillati</taxon>
        <taxon>Bacillota</taxon>
        <taxon>Bacilli</taxon>
        <taxon>Lactobacillales</taxon>
        <taxon>Enterococcaceae</taxon>
        <taxon>Pilibacter</taxon>
    </lineage>
</organism>
<dbReference type="Proteomes" id="UP000190328">
    <property type="component" value="Unassembled WGS sequence"/>
</dbReference>
<evidence type="ECO:0000313" key="2">
    <source>
        <dbReference type="EMBL" id="SJZ51539.1"/>
    </source>
</evidence>
<dbReference type="InterPro" id="IPR010368">
    <property type="entry name" value="Com_YlbF"/>
</dbReference>